<dbReference type="SUPFAM" id="SSF82185">
    <property type="entry name" value="Histone H3 K4-specific methyltransferase SET7/9 N-terminal domain"/>
    <property type="match status" value="2"/>
</dbReference>
<reference evidence="2" key="1">
    <citation type="submission" date="2023-07" db="EMBL/GenBank/DDBJ databases">
        <authorList>
            <consortium name="AG Swart"/>
            <person name="Singh M."/>
            <person name="Singh A."/>
            <person name="Seah K."/>
            <person name="Emmerich C."/>
        </authorList>
    </citation>
    <scope>NUCLEOTIDE SEQUENCE</scope>
    <source>
        <strain evidence="2">DP1</strain>
    </source>
</reference>
<dbReference type="PANTHER" id="PTHR23084:SF263">
    <property type="entry name" value="MORN REPEAT-CONTAINING PROTEIN 1"/>
    <property type="match status" value="1"/>
</dbReference>
<accession>A0AAD1XVU3</accession>
<dbReference type="Gene3D" id="2.20.110.10">
    <property type="entry name" value="Histone H3 K4-specific methyltransferase SET7/9 N-terminal domain"/>
    <property type="match status" value="3"/>
</dbReference>
<evidence type="ECO:0000313" key="3">
    <source>
        <dbReference type="Proteomes" id="UP001295684"/>
    </source>
</evidence>
<comment type="caution">
    <text evidence="2">The sequence shown here is derived from an EMBL/GenBank/DDBJ whole genome shotgun (WGS) entry which is preliminary data.</text>
</comment>
<gene>
    <name evidence="2" type="ORF">ECRASSUSDP1_LOCUS20574</name>
</gene>
<dbReference type="AlphaFoldDB" id="A0AAD1XVU3"/>
<dbReference type="FunFam" id="2.20.110.10:FF:000002">
    <property type="entry name" value="Phosphatidylinositol 4-phosphate 5-kinase 8"/>
    <property type="match status" value="1"/>
</dbReference>
<keyword evidence="3" id="KW-1185">Reference proteome</keyword>
<sequence>MDKNNSLIREAQKKLELSGKNFVDVLLMNEGDSINTIRIVAPGKSSGTSGISPSKYSSGYTYYKIKSDIITLEDKTETYTNGDTYEGEIKASTGKKHGTGTYKWKDGRMYVGDWVDGVKEGKGNHYWPHGDQYEGEWKNDKRHGQGVLSWRDGETRTGRWLDGRQNGHGVNTYPNGDRYEGNFENGKKNGYGVMHYKNGGKWEGQWKDGEKDDKEENFCIIF</sequence>
<protein>
    <recommendedName>
        <fullName evidence="4">MORN repeat protein</fullName>
    </recommendedName>
</protein>
<evidence type="ECO:0008006" key="4">
    <source>
        <dbReference type="Google" id="ProtNLM"/>
    </source>
</evidence>
<dbReference type="EMBL" id="CAMPGE010020989">
    <property type="protein sequence ID" value="CAI2379165.1"/>
    <property type="molecule type" value="Genomic_DNA"/>
</dbReference>
<evidence type="ECO:0000256" key="1">
    <source>
        <dbReference type="ARBA" id="ARBA00022737"/>
    </source>
</evidence>
<dbReference type="SMART" id="SM00698">
    <property type="entry name" value="MORN"/>
    <property type="match status" value="5"/>
</dbReference>
<evidence type="ECO:0000313" key="2">
    <source>
        <dbReference type="EMBL" id="CAI2379165.1"/>
    </source>
</evidence>
<dbReference type="InterPro" id="IPR003409">
    <property type="entry name" value="MORN"/>
</dbReference>
<dbReference type="Proteomes" id="UP001295684">
    <property type="component" value="Unassembled WGS sequence"/>
</dbReference>
<proteinExistence type="predicted"/>
<keyword evidence="1" id="KW-0677">Repeat</keyword>
<dbReference type="PANTHER" id="PTHR23084">
    <property type="entry name" value="PHOSPHATIDYLINOSITOL-4-PHOSPHATE 5-KINASE RELATED"/>
    <property type="match status" value="1"/>
</dbReference>
<name>A0AAD1XVU3_EUPCR</name>
<dbReference type="Pfam" id="PF02493">
    <property type="entry name" value="MORN"/>
    <property type="match status" value="6"/>
</dbReference>
<organism evidence="2 3">
    <name type="scientific">Euplotes crassus</name>
    <dbReference type="NCBI Taxonomy" id="5936"/>
    <lineage>
        <taxon>Eukaryota</taxon>
        <taxon>Sar</taxon>
        <taxon>Alveolata</taxon>
        <taxon>Ciliophora</taxon>
        <taxon>Intramacronucleata</taxon>
        <taxon>Spirotrichea</taxon>
        <taxon>Hypotrichia</taxon>
        <taxon>Euplotida</taxon>
        <taxon>Euplotidae</taxon>
        <taxon>Moneuplotes</taxon>
    </lineage>
</organism>